<keyword evidence="2" id="KW-1185">Reference proteome</keyword>
<evidence type="ECO:0000313" key="1">
    <source>
        <dbReference type="EMBL" id="OFC71992.1"/>
    </source>
</evidence>
<dbReference type="EMBL" id="MDHN01000008">
    <property type="protein sequence ID" value="OFC71992.1"/>
    <property type="molecule type" value="Genomic_DNA"/>
</dbReference>
<dbReference type="AlphaFoldDB" id="A0A1E7ZEX1"/>
<dbReference type="Proteomes" id="UP000175691">
    <property type="component" value="Unassembled WGS sequence"/>
</dbReference>
<dbReference type="OrthoDB" id="6384755at2"/>
<name>A0A1E7ZEX1_9ALTE</name>
<protein>
    <submittedName>
        <fullName evidence="1">Uncharacterized protein</fullName>
    </submittedName>
</protein>
<organism evidence="1 2">
    <name type="scientific">Alteromonas confluentis</name>
    <dbReference type="NCBI Taxonomy" id="1656094"/>
    <lineage>
        <taxon>Bacteria</taxon>
        <taxon>Pseudomonadati</taxon>
        <taxon>Pseudomonadota</taxon>
        <taxon>Gammaproteobacteria</taxon>
        <taxon>Alteromonadales</taxon>
        <taxon>Alteromonadaceae</taxon>
        <taxon>Alteromonas/Salinimonas group</taxon>
        <taxon>Alteromonas</taxon>
    </lineage>
</organism>
<proteinExistence type="predicted"/>
<comment type="caution">
    <text evidence="1">The sequence shown here is derived from an EMBL/GenBank/DDBJ whole genome shotgun (WGS) entry which is preliminary data.</text>
</comment>
<dbReference type="RefSeq" id="WP_070123774.1">
    <property type="nucleotide sequence ID" value="NZ_MDHN01000008.1"/>
</dbReference>
<accession>A0A1E7ZEX1</accession>
<gene>
    <name evidence="1" type="ORF">BFC18_04615</name>
</gene>
<evidence type="ECO:0000313" key="2">
    <source>
        <dbReference type="Proteomes" id="UP000175691"/>
    </source>
</evidence>
<reference evidence="1 2" key="1">
    <citation type="submission" date="2016-08" db="EMBL/GenBank/DDBJ databases">
        <authorList>
            <person name="Seilhamer J.J."/>
        </authorList>
    </citation>
    <scope>NUCLEOTIDE SEQUENCE [LARGE SCALE GENOMIC DNA]</scope>
    <source>
        <strain evidence="1 2">KCTC 42603</strain>
    </source>
</reference>
<sequence>MKYQKQLDKLKSGNMSRSDIARLKTNAEALVAKGDEDARVVLEAINGSTPSDGYILFMGFCPNADFNQREDIEWKREGTCRLDYPTNKSQIGRWTTICPGDLIVLKKRETFGKTMKLYGHGRVKKIAYDDDIRYFEMDWSAQEQVIEVPLMACNATVDIKSMETVEAEMPEAFWNWLNSAA</sequence>